<dbReference type="EMBL" id="FUYP01000036">
    <property type="protein sequence ID" value="SKB95728.1"/>
    <property type="molecule type" value="Genomic_DNA"/>
</dbReference>
<keyword evidence="3" id="KW-1185">Reference proteome</keyword>
<feature type="transmembrane region" description="Helical" evidence="1">
    <location>
        <begin position="15"/>
        <end position="35"/>
    </location>
</feature>
<dbReference type="RefSeq" id="WP_079639973.1">
    <property type="nucleotide sequence ID" value="NZ_FUYP01000036.1"/>
</dbReference>
<sequence length="173" mass="19330">MSRTGPRLGEPASLWRMRIVPIATVMVASALPLMLPLVASSPVLPPFGLLFFLCWQLLRTEMWPVWIGLPLGLWNDLFSGAPIGTAIGLWTIASITIHYLSQRIYWRGFFHDWAIAAILIAAVQALSALIVHPHADSGRILGLVLPQIVISMLLVPLFLRLTGKFDNFRLKRR</sequence>
<feature type="transmembrane region" description="Helical" evidence="1">
    <location>
        <begin position="143"/>
        <end position="163"/>
    </location>
</feature>
<feature type="transmembrane region" description="Helical" evidence="1">
    <location>
        <begin position="78"/>
        <end position="101"/>
    </location>
</feature>
<evidence type="ECO:0000313" key="3">
    <source>
        <dbReference type="Proteomes" id="UP000190044"/>
    </source>
</evidence>
<gene>
    <name evidence="2" type="ORF">SAMN06295937_10368</name>
</gene>
<keyword evidence="1" id="KW-0472">Membrane</keyword>
<accession>A0A1T5FI19</accession>
<dbReference type="AlphaFoldDB" id="A0A1T5FI19"/>
<protein>
    <submittedName>
        <fullName evidence="2">Rod shape-determining protein MreD</fullName>
    </submittedName>
</protein>
<proteinExistence type="predicted"/>
<evidence type="ECO:0000256" key="1">
    <source>
        <dbReference type="SAM" id="Phobius"/>
    </source>
</evidence>
<name>A0A1T5FI19_9SPHN</name>
<organism evidence="2 3">
    <name type="scientific">Sphingopyxis flava</name>
    <dbReference type="NCBI Taxonomy" id="1507287"/>
    <lineage>
        <taxon>Bacteria</taxon>
        <taxon>Pseudomonadati</taxon>
        <taxon>Pseudomonadota</taxon>
        <taxon>Alphaproteobacteria</taxon>
        <taxon>Sphingomonadales</taxon>
        <taxon>Sphingomonadaceae</taxon>
        <taxon>Sphingopyxis</taxon>
    </lineage>
</organism>
<reference evidence="3" key="1">
    <citation type="submission" date="2017-02" db="EMBL/GenBank/DDBJ databases">
        <authorList>
            <person name="Varghese N."/>
            <person name="Submissions S."/>
        </authorList>
    </citation>
    <scope>NUCLEOTIDE SEQUENCE [LARGE SCALE GENOMIC DNA]</scope>
    <source>
        <strain evidence="3">R11H</strain>
    </source>
</reference>
<dbReference type="OrthoDB" id="7426601at2"/>
<feature type="transmembrane region" description="Helical" evidence="1">
    <location>
        <begin position="113"/>
        <end position="131"/>
    </location>
</feature>
<keyword evidence="1" id="KW-0812">Transmembrane</keyword>
<keyword evidence="1" id="KW-1133">Transmembrane helix</keyword>
<evidence type="ECO:0000313" key="2">
    <source>
        <dbReference type="EMBL" id="SKB95728.1"/>
    </source>
</evidence>
<dbReference type="Proteomes" id="UP000190044">
    <property type="component" value="Unassembled WGS sequence"/>
</dbReference>